<feature type="transmembrane region" description="Helical" evidence="1">
    <location>
        <begin position="53"/>
        <end position="73"/>
    </location>
</feature>
<sequence>MNGEGERLRGSRVAVVALAALVAALGLGVAARYAAGSGLIALAGPVAEPASRLGAWVIALGAPWLAVAWLLGALARRGDLGAATGAFALVGGTGAWYAFTVWSEGRASLGYAVPVSIGWAAAAAVAGAIFGAAGALWRSGRSDGARALGAAMVAAPMIGEAVLLETTWDGRAARVVLTAELLVGLVLPFVLVRRPPRALLLCLALTAVLSVVAAVGEDVVRDALRHVGWHGP</sequence>
<reference evidence="2" key="1">
    <citation type="journal article" date="2022" name="Int. J. Syst. Evol. Microbiol.">
        <title>Pseudomonas aegrilactucae sp. nov. and Pseudomonas morbosilactucae sp. nov., pathogens causing bacterial rot of lettuce in Japan.</title>
        <authorList>
            <person name="Sawada H."/>
            <person name="Fujikawa T."/>
            <person name="Satou M."/>
        </authorList>
    </citation>
    <scope>NUCLEOTIDE SEQUENCE</scope>
    <source>
        <strain evidence="2">0166_1</strain>
    </source>
</reference>
<organism evidence="2 3">
    <name type="scientific">Capillimicrobium parvum</name>
    <dbReference type="NCBI Taxonomy" id="2884022"/>
    <lineage>
        <taxon>Bacteria</taxon>
        <taxon>Bacillati</taxon>
        <taxon>Actinomycetota</taxon>
        <taxon>Thermoleophilia</taxon>
        <taxon>Solirubrobacterales</taxon>
        <taxon>Capillimicrobiaceae</taxon>
        <taxon>Capillimicrobium</taxon>
    </lineage>
</organism>
<evidence type="ECO:0000313" key="3">
    <source>
        <dbReference type="Proteomes" id="UP001162834"/>
    </source>
</evidence>
<dbReference type="AlphaFoldDB" id="A0A9E7C0H6"/>
<keyword evidence="1" id="KW-0472">Membrane</keyword>
<feature type="transmembrane region" description="Helical" evidence="1">
    <location>
        <begin position="198"/>
        <end position="216"/>
    </location>
</feature>
<dbReference type="RefSeq" id="WP_259315100.1">
    <property type="nucleotide sequence ID" value="NZ_CP087164.1"/>
</dbReference>
<accession>A0A9E7C0H6</accession>
<feature type="transmembrane region" description="Helical" evidence="1">
    <location>
        <begin position="148"/>
        <end position="166"/>
    </location>
</feature>
<dbReference type="Pfam" id="PF20128">
    <property type="entry name" value="DUF6518"/>
    <property type="match status" value="1"/>
</dbReference>
<gene>
    <name evidence="2" type="ORF">DSM104329_01801</name>
</gene>
<evidence type="ECO:0000256" key="1">
    <source>
        <dbReference type="SAM" id="Phobius"/>
    </source>
</evidence>
<keyword evidence="1" id="KW-0812">Transmembrane</keyword>
<keyword evidence="3" id="KW-1185">Reference proteome</keyword>
<feature type="transmembrane region" description="Helical" evidence="1">
    <location>
        <begin position="111"/>
        <end position="136"/>
    </location>
</feature>
<feature type="transmembrane region" description="Helical" evidence="1">
    <location>
        <begin position="80"/>
        <end position="99"/>
    </location>
</feature>
<evidence type="ECO:0000313" key="2">
    <source>
        <dbReference type="EMBL" id="UGS35413.1"/>
    </source>
</evidence>
<keyword evidence="1" id="KW-1133">Transmembrane helix</keyword>
<dbReference type="InterPro" id="IPR045393">
    <property type="entry name" value="DUF6518"/>
</dbReference>
<protein>
    <submittedName>
        <fullName evidence="2">Uncharacterized protein</fullName>
    </submittedName>
</protein>
<dbReference type="Proteomes" id="UP001162834">
    <property type="component" value="Chromosome"/>
</dbReference>
<proteinExistence type="predicted"/>
<feature type="transmembrane region" description="Helical" evidence="1">
    <location>
        <begin position="172"/>
        <end position="191"/>
    </location>
</feature>
<dbReference type="EMBL" id="CP087164">
    <property type="protein sequence ID" value="UGS35413.1"/>
    <property type="molecule type" value="Genomic_DNA"/>
</dbReference>
<name>A0A9E7C0H6_9ACTN</name>
<dbReference type="KEGG" id="sbae:DSM104329_01801"/>